<dbReference type="GO" id="GO:0001517">
    <property type="term" value="F:N-acetylglucosamine 6-O-sulfotransferase activity"/>
    <property type="evidence" value="ECO:0007669"/>
    <property type="project" value="TreeGrafter"/>
</dbReference>
<dbReference type="SUPFAM" id="SSF52540">
    <property type="entry name" value="P-loop containing nucleoside triphosphate hydrolases"/>
    <property type="match status" value="1"/>
</dbReference>
<dbReference type="Gene3D" id="3.40.50.300">
    <property type="entry name" value="P-loop containing nucleotide triphosphate hydrolases"/>
    <property type="match status" value="1"/>
</dbReference>
<dbReference type="InterPro" id="IPR051135">
    <property type="entry name" value="Gal/GlcNAc/GalNAc_ST"/>
</dbReference>
<reference evidence="3" key="1">
    <citation type="submission" date="2015-07" db="EMBL/GenBank/DDBJ databases">
        <authorList>
            <person name="Rodrigo-Torres Lidia"/>
            <person name="Arahal R.David."/>
        </authorList>
    </citation>
    <scope>NUCLEOTIDE SEQUENCE [LARGE SCALE GENOMIC DNA]</scope>
    <source>
        <strain evidence="3">CECT 5112</strain>
    </source>
</reference>
<accession>A0A0M7AQS5</accession>
<dbReference type="STRING" id="388408.LAX5112_04924"/>
<dbReference type="EMBL" id="CXWD01000035">
    <property type="protein sequence ID" value="CTQ77488.1"/>
    <property type="molecule type" value="Genomic_DNA"/>
</dbReference>
<protein>
    <submittedName>
        <fullName evidence="2">Sulfotransferase domain protein</fullName>
    </submittedName>
</protein>
<keyword evidence="2" id="KW-0808">Transferase</keyword>
<dbReference type="PANTHER" id="PTHR10704:SF44">
    <property type="entry name" value="LD35051P-RELATED"/>
    <property type="match status" value="1"/>
</dbReference>
<sequence length="412" mass="45814">MFSTTVRKLKLHLPEGFQHELRLPAKDVQRPGNALLIRGHVIGDGPSEAQLQVAASSQPLRSWPVEVTEVNGRKRYDLSAVINLLGSPEKTLVSFQLVGDNNWRTPVATAELQRRNATDAVECMPGIFVVSLGRSGSTMLMSALAAHQQVVAYERHPLETRISQQYARIAKTLTEPADFFDPELEAFAHTGKVASNAYLRPDGDIIDLMDNTLGNQNIVHCQQQVTSFYRGLAARRQKTASMFAEKCIPHMAWLNLLKDLYPGSRVVLLVRDFRDVYRSVLAFNARRGFNAFGRESVANDVDYIDALARSASALMAVAKEDGVELIKYEDIATRPKETFSGFLETLGLEASLTNLDLMVAALNKETPESKRHRTASSSEQSVGRWHKETSAAEVARFQEHLKPALEFFGYGL</sequence>
<dbReference type="Proteomes" id="UP000053235">
    <property type="component" value="Unassembled WGS sequence"/>
</dbReference>
<name>A0A0M7AQS5_9HYPH</name>
<dbReference type="OrthoDB" id="9777890at2"/>
<evidence type="ECO:0000313" key="2">
    <source>
        <dbReference type="EMBL" id="CTQ77488.1"/>
    </source>
</evidence>
<dbReference type="GO" id="GO:0006044">
    <property type="term" value="P:N-acetylglucosamine metabolic process"/>
    <property type="evidence" value="ECO:0007669"/>
    <property type="project" value="TreeGrafter"/>
</dbReference>
<feature type="region of interest" description="Disordered" evidence="1">
    <location>
        <begin position="366"/>
        <end position="385"/>
    </location>
</feature>
<dbReference type="RefSeq" id="WP_055674067.1">
    <property type="nucleotide sequence ID" value="NZ_CXWD01000035.1"/>
</dbReference>
<dbReference type="AlphaFoldDB" id="A0A0M7AQS5"/>
<proteinExistence type="predicted"/>
<evidence type="ECO:0000313" key="3">
    <source>
        <dbReference type="Proteomes" id="UP000053235"/>
    </source>
</evidence>
<dbReference type="GO" id="GO:0006790">
    <property type="term" value="P:sulfur compound metabolic process"/>
    <property type="evidence" value="ECO:0007669"/>
    <property type="project" value="TreeGrafter"/>
</dbReference>
<dbReference type="PANTHER" id="PTHR10704">
    <property type="entry name" value="CARBOHYDRATE SULFOTRANSFERASE"/>
    <property type="match status" value="1"/>
</dbReference>
<keyword evidence="3" id="KW-1185">Reference proteome</keyword>
<dbReference type="Pfam" id="PF13469">
    <property type="entry name" value="Sulfotransfer_3"/>
    <property type="match status" value="1"/>
</dbReference>
<organism evidence="2 3">
    <name type="scientific">Roseibium alexandrii</name>
    <dbReference type="NCBI Taxonomy" id="388408"/>
    <lineage>
        <taxon>Bacteria</taxon>
        <taxon>Pseudomonadati</taxon>
        <taxon>Pseudomonadota</taxon>
        <taxon>Alphaproteobacteria</taxon>
        <taxon>Hyphomicrobiales</taxon>
        <taxon>Stappiaceae</taxon>
        <taxon>Roseibium</taxon>
    </lineage>
</organism>
<gene>
    <name evidence="2" type="ORF">LAX5112_04924</name>
</gene>
<dbReference type="InterPro" id="IPR027417">
    <property type="entry name" value="P-loop_NTPase"/>
</dbReference>
<evidence type="ECO:0000256" key="1">
    <source>
        <dbReference type="SAM" id="MobiDB-lite"/>
    </source>
</evidence>